<evidence type="ECO:0000256" key="7">
    <source>
        <dbReference type="ARBA" id="ARBA00022968"/>
    </source>
</evidence>
<evidence type="ECO:0000313" key="15">
    <source>
        <dbReference type="EMBL" id="CAH2325311.1"/>
    </source>
</evidence>
<evidence type="ECO:0000256" key="6">
    <source>
        <dbReference type="ARBA" id="ARBA00022692"/>
    </source>
</evidence>
<dbReference type="FunFam" id="3.40.50.11660:FF:000001">
    <property type="entry name" value="alpha-(1,3)-fucosyltransferase 9"/>
    <property type="match status" value="1"/>
</dbReference>
<dbReference type="GO" id="GO:0046920">
    <property type="term" value="F:alpha-(1-&gt;3)-fucosyltransferase activity"/>
    <property type="evidence" value="ECO:0007669"/>
    <property type="project" value="TreeGrafter"/>
</dbReference>
<gene>
    <name evidence="15" type="ORF">PECUL_23A000050</name>
</gene>
<dbReference type="GO" id="GO:0032580">
    <property type="term" value="C:Golgi cisterna membrane"/>
    <property type="evidence" value="ECO:0007669"/>
    <property type="project" value="UniProtKB-SubCell"/>
</dbReference>
<keyword evidence="6 12" id="KW-0812">Transmembrane</keyword>
<protein>
    <recommendedName>
        <fullName evidence="12">Fucosyltransferase</fullName>
        <ecNumber evidence="12">2.4.1.-</ecNumber>
    </recommendedName>
</protein>
<keyword evidence="4 12" id="KW-0328">Glycosyltransferase</keyword>
<proteinExistence type="inferred from homology"/>
<dbReference type="PROSITE" id="PS51257">
    <property type="entry name" value="PROKAR_LIPOPROTEIN"/>
    <property type="match status" value="1"/>
</dbReference>
<dbReference type="PANTHER" id="PTHR11929">
    <property type="entry name" value="ALPHA- 1,3 -FUCOSYLTRANSFERASE"/>
    <property type="match status" value="1"/>
</dbReference>
<dbReference type="InterPro" id="IPR038577">
    <property type="entry name" value="GT10-like_C_sf"/>
</dbReference>
<comment type="similarity">
    <text evidence="3 12">Belongs to the glycosyltransferase 10 family.</text>
</comment>
<keyword evidence="8 12" id="KW-1133">Transmembrane helix</keyword>
<evidence type="ECO:0000256" key="11">
    <source>
        <dbReference type="ARBA" id="ARBA00036481"/>
    </source>
</evidence>
<name>A0AAD1TEQ8_PELCU</name>
<feature type="transmembrane region" description="Helical" evidence="12">
    <location>
        <begin position="12"/>
        <end position="31"/>
    </location>
</feature>
<dbReference type="InterPro" id="IPR031481">
    <property type="entry name" value="Glyco_tran_10_N"/>
</dbReference>
<accession>A0AAD1TEQ8</accession>
<dbReference type="EMBL" id="OW240923">
    <property type="protein sequence ID" value="CAH2325311.1"/>
    <property type="molecule type" value="Genomic_DNA"/>
</dbReference>
<evidence type="ECO:0000259" key="13">
    <source>
        <dbReference type="Pfam" id="PF00852"/>
    </source>
</evidence>
<evidence type="ECO:0000256" key="9">
    <source>
        <dbReference type="ARBA" id="ARBA00023136"/>
    </source>
</evidence>
<feature type="domain" description="Fucosyltransferase C-terminal" evidence="13">
    <location>
        <begin position="175"/>
        <end position="351"/>
    </location>
</feature>
<reference evidence="15" key="1">
    <citation type="submission" date="2022-03" db="EMBL/GenBank/DDBJ databases">
        <authorList>
            <person name="Alioto T."/>
            <person name="Alioto T."/>
            <person name="Gomez Garrido J."/>
        </authorList>
    </citation>
    <scope>NUCLEOTIDE SEQUENCE</scope>
</reference>
<dbReference type="Pfam" id="PF00852">
    <property type="entry name" value="Glyco_transf_10"/>
    <property type="match status" value="1"/>
</dbReference>
<evidence type="ECO:0000313" key="16">
    <source>
        <dbReference type="Proteomes" id="UP001295444"/>
    </source>
</evidence>
<feature type="domain" description="Fucosyltransferase N-terminal" evidence="14">
    <location>
        <begin position="57"/>
        <end position="161"/>
    </location>
</feature>
<dbReference type="SUPFAM" id="SSF53756">
    <property type="entry name" value="UDP-Glycosyltransferase/glycogen phosphorylase"/>
    <property type="match status" value="1"/>
</dbReference>
<evidence type="ECO:0000256" key="2">
    <source>
        <dbReference type="ARBA" id="ARBA00004922"/>
    </source>
</evidence>
<dbReference type="Proteomes" id="UP001295444">
    <property type="component" value="Chromosome 12"/>
</dbReference>
<keyword evidence="5 12" id="KW-0808">Transferase</keyword>
<evidence type="ECO:0000256" key="8">
    <source>
        <dbReference type="ARBA" id="ARBA00022989"/>
    </source>
</evidence>
<comment type="catalytic activity">
    <reaction evidence="11">
        <text>an N-acetyl-alpha-neuraminyl-(2-&gt;3)-beta-D-galactosyl-(1-&gt;4)-N-acetyl-beta-D-glucosaminyl derivative + GDP-beta-L-fucose = an alpha-Neu5Ac-(2-&gt;3)-beta-D-Gal-(1-&gt;4)-[alpha-L-Fuc-(1-&gt;3)]-beta-D-GlcNAc derivative + GDP + H(+)</text>
        <dbReference type="Rhea" id="RHEA:56076"/>
        <dbReference type="ChEBI" id="CHEBI:15378"/>
        <dbReference type="ChEBI" id="CHEBI:57273"/>
        <dbReference type="ChEBI" id="CHEBI:58189"/>
        <dbReference type="ChEBI" id="CHEBI:136545"/>
        <dbReference type="ChEBI" id="CHEBI:139509"/>
    </reaction>
    <physiologicalReaction direction="left-to-right" evidence="11">
        <dbReference type="Rhea" id="RHEA:56077"/>
    </physiologicalReaction>
</comment>
<keyword evidence="9 12" id="KW-0472">Membrane</keyword>
<evidence type="ECO:0000256" key="4">
    <source>
        <dbReference type="ARBA" id="ARBA00022676"/>
    </source>
</evidence>
<dbReference type="PANTHER" id="PTHR11929:SF244">
    <property type="entry name" value="FUCOSYLTRANSFERASE"/>
    <property type="match status" value="1"/>
</dbReference>
<keyword evidence="16" id="KW-1185">Reference proteome</keyword>
<comment type="subcellular location">
    <subcellularLocation>
        <location evidence="12">Golgi apparatus</location>
        <location evidence="12">Golgi stack membrane</location>
        <topology evidence="12">Single-pass type II membrane protein</topology>
    </subcellularLocation>
    <subcellularLocation>
        <location evidence="1">Membrane</location>
        <topology evidence="1">Single-pass membrane protein</topology>
    </subcellularLocation>
</comment>
<keyword evidence="7" id="KW-0735">Signal-anchor</keyword>
<dbReference type="AlphaFoldDB" id="A0AAD1TEQ8"/>
<evidence type="ECO:0000259" key="14">
    <source>
        <dbReference type="Pfam" id="PF17039"/>
    </source>
</evidence>
<dbReference type="Pfam" id="PF17039">
    <property type="entry name" value="Glyco_tran_10_N"/>
    <property type="match status" value="1"/>
</dbReference>
<keyword evidence="12" id="KW-0333">Golgi apparatus</keyword>
<organism evidence="15 16">
    <name type="scientific">Pelobates cultripes</name>
    <name type="common">Western spadefoot toad</name>
    <dbReference type="NCBI Taxonomy" id="61616"/>
    <lineage>
        <taxon>Eukaryota</taxon>
        <taxon>Metazoa</taxon>
        <taxon>Chordata</taxon>
        <taxon>Craniata</taxon>
        <taxon>Vertebrata</taxon>
        <taxon>Euteleostomi</taxon>
        <taxon>Amphibia</taxon>
        <taxon>Batrachia</taxon>
        <taxon>Anura</taxon>
        <taxon>Pelobatoidea</taxon>
        <taxon>Pelobatidae</taxon>
        <taxon>Pelobates</taxon>
    </lineage>
</organism>
<evidence type="ECO:0000256" key="3">
    <source>
        <dbReference type="ARBA" id="ARBA00008919"/>
    </source>
</evidence>
<evidence type="ECO:0000256" key="5">
    <source>
        <dbReference type="ARBA" id="ARBA00022679"/>
    </source>
</evidence>
<keyword evidence="10" id="KW-0325">Glycoprotein</keyword>
<dbReference type="Gene3D" id="3.40.50.11660">
    <property type="entry name" value="Glycosyl transferase family 10, C-terminal domain"/>
    <property type="match status" value="1"/>
</dbReference>
<evidence type="ECO:0000256" key="12">
    <source>
        <dbReference type="RuleBase" id="RU003832"/>
    </source>
</evidence>
<evidence type="ECO:0000256" key="1">
    <source>
        <dbReference type="ARBA" id="ARBA00004167"/>
    </source>
</evidence>
<dbReference type="InterPro" id="IPR001503">
    <property type="entry name" value="Glyco_trans_10"/>
</dbReference>
<comment type="pathway">
    <text evidence="2">Protein modification; protein glycosylation.</text>
</comment>
<sequence>MESKQNVSKLNKIFFFIIIQIVLSCTIFYLIRIKMENVTEIEQPNKIVDVPQKPFYIILLWTRPFNYHFPLNNCPQPFDSSDCFFTLDRNMFSTAKAVVIHHRNVCNSKQQLPQIPRPPNQYWIWFNTESPSHSPNLAFMDNLINLTMSYRADSDIFAPYGWLEMHNETQNFTIPEKTKLVAWAISNWNPSSRRVKYYEELKNYLKVDLFGKFYNYIPLAKTEKLATLSKYKFYLTFENSIHEDYITEKLWTNAFLSGTVPVVMGPPRKNYERYIPADSFIHVEDFPSAKELASYLLALDKDDQKYQQYFNWRSTYQPTKQRRSWIVEYCRVCKALKEAPVYRTIPSIAEWFK</sequence>
<dbReference type="InterPro" id="IPR055270">
    <property type="entry name" value="Glyco_tran_10_C"/>
</dbReference>
<evidence type="ECO:0000256" key="10">
    <source>
        <dbReference type="ARBA" id="ARBA00023180"/>
    </source>
</evidence>
<dbReference type="EC" id="2.4.1.-" evidence="12"/>